<sequence>MTQPSKKQAKIRLRIRRHDSYSPKHRRAAKKGASQILAHQSPLIVKVWVAPLSRPIGGAVAKKYAPILGDILVYDEARSNGHTHAEACSMAVIEEVNPLPIGYSELEVAKKGATQIFAHQSPLVVKDWVAHLSK</sequence>
<protein>
    <submittedName>
        <fullName evidence="1">Uncharacterized protein</fullName>
    </submittedName>
</protein>
<dbReference type="AlphaFoldDB" id="A0A518DTA2"/>
<keyword evidence="2" id="KW-1185">Reference proteome</keyword>
<dbReference type="KEGG" id="lcre:Pla8534_28840"/>
<proteinExistence type="predicted"/>
<reference evidence="1 2" key="1">
    <citation type="submission" date="2019-02" db="EMBL/GenBank/DDBJ databases">
        <title>Deep-cultivation of Planctomycetes and their phenomic and genomic characterization uncovers novel biology.</title>
        <authorList>
            <person name="Wiegand S."/>
            <person name="Jogler M."/>
            <person name="Boedeker C."/>
            <person name="Pinto D."/>
            <person name="Vollmers J."/>
            <person name="Rivas-Marin E."/>
            <person name="Kohn T."/>
            <person name="Peeters S.H."/>
            <person name="Heuer A."/>
            <person name="Rast P."/>
            <person name="Oberbeckmann S."/>
            <person name="Bunk B."/>
            <person name="Jeske O."/>
            <person name="Meyerdierks A."/>
            <person name="Storesund J.E."/>
            <person name="Kallscheuer N."/>
            <person name="Luecker S."/>
            <person name="Lage O.M."/>
            <person name="Pohl T."/>
            <person name="Merkel B.J."/>
            <person name="Hornburger P."/>
            <person name="Mueller R.-W."/>
            <person name="Bruemmer F."/>
            <person name="Labrenz M."/>
            <person name="Spormann A.M."/>
            <person name="Op den Camp H."/>
            <person name="Overmann J."/>
            <person name="Amann R."/>
            <person name="Jetten M.S.M."/>
            <person name="Mascher T."/>
            <person name="Medema M.H."/>
            <person name="Devos D.P."/>
            <person name="Kaster A.-K."/>
            <person name="Ovreas L."/>
            <person name="Rohde M."/>
            <person name="Galperin M.Y."/>
            <person name="Jogler C."/>
        </authorList>
    </citation>
    <scope>NUCLEOTIDE SEQUENCE [LARGE SCALE GENOMIC DNA]</scope>
    <source>
        <strain evidence="1 2">Pla85_3_4</strain>
    </source>
</reference>
<name>A0A518DTA2_9BACT</name>
<accession>A0A518DTA2</accession>
<organism evidence="1 2">
    <name type="scientific">Lignipirellula cremea</name>
    <dbReference type="NCBI Taxonomy" id="2528010"/>
    <lineage>
        <taxon>Bacteria</taxon>
        <taxon>Pseudomonadati</taxon>
        <taxon>Planctomycetota</taxon>
        <taxon>Planctomycetia</taxon>
        <taxon>Pirellulales</taxon>
        <taxon>Pirellulaceae</taxon>
        <taxon>Lignipirellula</taxon>
    </lineage>
</organism>
<gene>
    <name evidence="1" type="ORF">Pla8534_28840</name>
</gene>
<evidence type="ECO:0000313" key="2">
    <source>
        <dbReference type="Proteomes" id="UP000317648"/>
    </source>
</evidence>
<dbReference type="EMBL" id="CP036433">
    <property type="protein sequence ID" value="QDU95072.1"/>
    <property type="molecule type" value="Genomic_DNA"/>
</dbReference>
<evidence type="ECO:0000313" key="1">
    <source>
        <dbReference type="EMBL" id="QDU95072.1"/>
    </source>
</evidence>
<dbReference type="Proteomes" id="UP000317648">
    <property type="component" value="Chromosome"/>
</dbReference>